<evidence type="ECO:0000313" key="2">
    <source>
        <dbReference type="EMBL" id="QHT02059.1"/>
    </source>
</evidence>
<sequence length="195" mass="22081">MNTSTWTDDIDNVLNNIRINCVILNKLHKQRYFELKSTLKYYRLPVIILNGANSIIAVGLQPYATQGAISLSTSLIALTCGIIGSIELYFGIQKRLENDMISQRDYYLLSVDIFKTLSLNRENRPVPAKDFLEKSYNTYTKLIESSSTLSRVKGDKLIPIDFNINDINENNDSNEIVILTPKPSGRVDLSTVEDE</sequence>
<feature type="transmembrane region" description="Helical" evidence="1">
    <location>
        <begin position="69"/>
        <end position="90"/>
    </location>
</feature>
<keyword evidence="1" id="KW-1133">Transmembrane helix</keyword>
<dbReference type="AlphaFoldDB" id="A0A6C0CED5"/>
<evidence type="ECO:0008006" key="3">
    <source>
        <dbReference type="Google" id="ProtNLM"/>
    </source>
</evidence>
<proteinExistence type="predicted"/>
<evidence type="ECO:0000256" key="1">
    <source>
        <dbReference type="SAM" id="Phobius"/>
    </source>
</evidence>
<keyword evidence="1" id="KW-0472">Membrane</keyword>
<dbReference type="EMBL" id="MN739389">
    <property type="protein sequence ID" value="QHT02059.1"/>
    <property type="molecule type" value="Genomic_DNA"/>
</dbReference>
<name>A0A6C0CED5_9ZZZZ</name>
<accession>A0A6C0CED5</accession>
<keyword evidence="1" id="KW-0812">Transmembrane</keyword>
<organism evidence="2">
    <name type="scientific">viral metagenome</name>
    <dbReference type="NCBI Taxonomy" id="1070528"/>
    <lineage>
        <taxon>unclassified sequences</taxon>
        <taxon>metagenomes</taxon>
        <taxon>organismal metagenomes</taxon>
    </lineage>
</organism>
<feature type="transmembrane region" description="Helical" evidence="1">
    <location>
        <begin position="41"/>
        <end position="63"/>
    </location>
</feature>
<reference evidence="2" key="1">
    <citation type="journal article" date="2020" name="Nature">
        <title>Giant virus diversity and host interactions through global metagenomics.</title>
        <authorList>
            <person name="Schulz F."/>
            <person name="Roux S."/>
            <person name="Paez-Espino D."/>
            <person name="Jungbluth S."/>
            <person name="Walsh D.A."/>
            <person name="Denef V.J."/>
            <person name="McMahon K.D."/>
            <person name="Konstantinidis K.T."/>
            <person name="Eloe-Fadrosh E.A."/>
            <person name="Kyrpides N.C."/>
            <person name="Woyke T."/>
        </authorList>
    </citation>
    <scope>NUCLEOTIDE SEQUENCE</scope>
    <source>
        <strain evidence="2">GVMAG-M-3300020523-10</strain>
    </source>
</reference>
<protein>
    <recommendedName>
        <fullName evidence="3">VP11</fullName>
    </recommendedName>
</protein>